<dbReference type="EnsemblPlants" id="Kaladp0247s0014.1.v1.1">
    <property type="protein sequence ID" value="Kaladp0247s0014.1.v1.1"/>
    <property type="gene ID" value="Kaladp0247s0014.v1.1"/>
</dbReference>
<protein>
    <submittedName>
        <fullName evidence="1">Uncharacterized protein</fullName>
    </submittedName>
</protein>
<dbReference type="Gramene" id="Kaladp0247s0014.1.v1.1">
    <property type="protein sequence ID" value="Kaladp0247s0014.1.v1.1"/>
    <property type="gene ID" value="Kaladp0247s0014.v1.1"/>
</dbReference>
<dbReference type="AlphaFoldDB" id="A0A7N0V6W6"/>
<keyword evidence="2" id="KW-1185">Reference proteome</keyword>
<organism evidence="1 2">
    <name type="scientific">Kalanchoe fedtschenkoi</name>
    <name type="common">Lavender scallops</name>
    <name type="synonym">South American air plant</name>
    <dbReference type="NCBI Taxonomy" id="63787"/>
    <lineage>
        <taxon>Eukaryota</taxon>
        <taxon>Viridiplantae</taxon>
        <taxon>Streptophyta</taxon>
        <taxon>Embryophyta</taxon>
        <taxon>Tracheophyta</taxon>
        <taxon>Spermatophyta</taxon>
        <taxon>Magnoliopsida</taxon>
        <taxon>eudicotyledons</taxon>
        <taxon>Gunneridae</taxon>
        <taxon>Pentapetalae</taxon>
        <taxon>Saxifragales</taxon>
        <taxon>Crassulaceae</taxon>
        <taxon>Kalanchoe</taxon>
    </lineage>
</organism>
<name>A0A7N0V6W6_KALFE</name>
<accession>A0A7N0V6W6</accession>
<evidence type="ECO:0000313" key="1">
    <source>
        <dbReference type="EnsemblPlants" id="Kaladp0247s0014.1.v1.1"/>
    </source>
</evidence>
<reference evidence="1" key="1">
    <citation type="submission" date="2021-01" db="UniProtKB">
        <authorList>
            <consortium name="EnsemblPlants"/>
        </authorList>
    </citation>
    <scope>IDENTIFICATION</scope>
</reference>
<proteinExistence type="predicted"/>
<dbReference type="Proteomes" id="UP000594263">
    <property type="component" value="Unplaced"/>
</dbReference>
<evidence type="ECO:0000313" key="2">
    <source>
        <dbReference type="Proteomes" id="UP000594263"/>
    </source>
</evidence>
<sequence>MVEGIKNGMSNPRILSIVGRPEDASKFDWSRYVLDSMCNAKITLNARRLQYQSINCDKSKFLLRNSLVQLIFSLSSILISLIQLIFHRYTQSTSPTIHLPNHNPLSTTSPSSSLHLHLHQLYFPPPHNHNPLSISPNCNILTTPPLLSPTIDLGRFLPTTTLHRCPLFPPDLGTQRRRRLDAMELGSRRLGNVLL</sequence>